<evidence type="ECO:0000313" key="3">
    <source>
        <dbReference type="EMBL" id="CAF4397011.1"/>
    </source>
</evidence>
<dbReference type="AlphaFoldDB" id="A0A816CXM8"/>
<dbReference type="EMBL" id="CAJOBC010110763">
    <property type="protein sequence ID" value="CAF4526272.1"/>
    <property type="molecule type" value="Genomic_DNA"/>
</dbReference>
<proteinExistence type="predicted"/>
<reference evidence="2" key="1">
    <citation type="submission" date="2021-02" db="EMBL/GenBank/DDBJ databases">
        <authorList>
            <person name="Nowell W R."/>
        </authorList>
    </citation>
    <scope>NUCLEOTIDE SEQUENCE</scope>
</reference>
<protein>
    <submittedName>
        <fullName evidence="2">Uncharacterized protein</fullName>
    </submittedName>
</protein>
<evidence type="ECO:0000313" key="1">
    <source>
        <dbReference type="EMBL" id="CAF1592337.1"/>
    </source>
</evidence>
<dbReference type="Proteomes" id="UP000663829">
    <property type="component" value="Unassembled WGS sequence"/>
</dbReference>
<dbReference type="Proteomes" id="UP000682733">
    <property type="component" value="Unassembled WGS sequence"/>
</dbReference>
<comment type="caution">
    <text evidence="2">The sequence shown here is derived from an EMBL/GenBank/DDBJ whole genome shotgun (WGS) entry which is preliminary data.</text>
</comment>
<name>A0A816CXM8_9BILA</name>
<dbReference type="Proteomes" id="UP000681722">
    <property type="component" value="Unassembled WGS sequence"/>
</dbReference>
<dbReference type="Proteomes" id="UP000677228">
    <property type="component" value="Unassembled WGS sequence"/>
</dbReference>
<keyword evidence="5" id="KW-1185">Reference proteome</keyword>
<gene>
    <name evidence="2" type="ORF">GPM918_LOCUS44237</name>
    <name evidence="1" type="ORF">OVA965_LOCUS41626</name>
    <name evidence="4" type="ORF">SRO942_LOCUS46002</name>
    <name evidence="3" type="ORF">TMI583_LOCUS43321</name>
</gene>
<feature type="non-terminal residue" evidence="2">
    <location>
        <position position="1"/>
    </location>
</feature>
<organism evidence="2 5">
    <name type="scientific">Didymodactylos carnosus</name>
    <dbReference type="NCBI Taxonomy" id="1234261"/>
    <lineage>
        <taxon>Eukaryota</taxon>
        <taxon>Metazoa</taxon>
        <taxon>Spiralia</taxon>
        <taxon>Gnathifera</taxon>
        <taxon>Rotifera</taxon>
        <taxon>Eurotatoria</taxon>
        <taxon>Bdelloidea</taxon>
        <taxon>Philodinida</taxon>
        <taxon>Philodinidae</taxon>
        <taxon>Didymodactylos</taxon>
    </lineage>
</organism>
<accession>A0A816CXM8</accession>
<dbReference type="EMBL" id="CAJNOQ010043045">
    <property type="protein sequence ID" value="CAF1629053.1"/>
    <property type="molecule type" value="Genomic_DNA"/>
</dbReference>
<dbReference type="EMBL" id="CAJOBA010071994">
    <property type="protein sequence ID" value="CAF4397011.1"/>
    <property type="molecule type" value="Genomic_DNA"/>
</dbReference>
<sequence>RSDSIALSYYEPHMRSWLDSYQHRNFTRRLKLNGGNLQRLNLEKQELRIFSIVQAHHAAKLLAAGRETSSSTV</sequence>
<evidence type="ECO:0000313" key="5">
    <source>
        <dbReference type="Proteomes" id="UP000663829"/>
    </source>
</evidence>
<evidence type="ECO:0000313" key="4">
    <source>
        <dbReference type="EMBL" id="CAF4526272.1"/>
    </source>
</evidence>
<dbReference type="EMBL" id="CAJNOK010048524">
    <property type="protein sequence ID" value="CAF1592337.1"/>
    <property type="molecule type" value="Genomic_DNA"/>
</dbReference>
<evidence type="ECO:0000313" key="2">
    <source>
        <dbReference type="EMBL" id="CAF1629053.1"/>
    </source>
</evidence>